<dbReference type="Proteomes" id="UP001596142">
    <property type="component" value="Unassembled WGS sequence"/>
</dbReference>
<organism evidence="6 7">
    <name type="scientific">Thalassorhabdus alkalitolerans</name>
    <dbReference type="NCBI Taxonomy" id="2282697"/>
    <lineage>
        <taxon>Bacteria</taxon>
        <taxon>Bacillati</taxon>
        <taxon>Bacillota</taxon>
        <taxon>Bacilli</taxon>
        <taxon>Bacillales</taxon>
        <taxon>Bacillaceae</taxon>
        <taxon>Thalassorhabdus</taxon>
    </lineage>
</organism>
<dbReference type="GO" id="GO:0003989">
    <property type="term" value="F:acetyl-CoA carboxylase activity"/>
    <property type="evidence" value="ECO:0007669"/>
    <property type="project" value="UniProtKB-EC"/>
</dbReference>
<proteinExistence type="predicted"/>
<evidence type="ECO:0000256" key="2">
    <source>
        <dbReference type="ARBA" id="ARBA00023267"/>
    </source>
</evidence>
<name>A0ABW0YHU8_9BACI</name>
<comment type="pathway">
    <text evidence="3">Lipid metabolism; fatty acid biosynthesis.</text>
</comment>
<dbReference type="Gene3D" id="2.40.50.100">
    <property type="match status" value="1"/>
</dbReference>
<keyword evidence="3" id="KW-0275">Fatty acid biosynthesis</keyword>
<dbReference type="RefSeq" id="WP_385938966.1">
    <property type="nucleotide sequence ID" value="NZ_JBHSOZ010000003.1"/>
</dbReference>
<gene>
    <name evidence="6" type="primary">accB</name>
    <name evidence="6" type="ORF">ACFPU1_04230</name>
</gene>
<dbReference type="InterPro" id="IPR050709">
    <property type="entry name" value="Biotin_Carboxyl_Carrier/Decarb"/>
</dbReference>
<reference evidence="7" key="1">
    <citation type="journal article" date="2019" name="Int. J. Syst. Evol. Microbiol.">
        <title>The Global Catalogue of Microorganisms (GCM) 10K type strain sequencing project: providing services to taxonomists for standard genome sequencing and annotation.</title>
        <authorList>
            <consortium name="The Broad Institute Genomics Platform"/>
            <consortium name="The Broad Institute Genome Sequencing Center for Infectious Disease"/>
            <person name="Wu L."/>
            <person name="Ma J."/>
        </authorList>
    </citation>
    <scope>NUCLEOTIDE SEQUENCE [LARGE SCALE GENOMIC DNA]</scope>
    <source>
        <strain evidence="7">CECT 7184</strain>
    </source>
</reference>
<dbReference type="PANTHER" id="PTHR45266">
    <property type="entry name" value="OXALOACETATE DECARBOXYLASE ALPHA CHAIN"/>
    <property type="match status" value="1"/>
</dbReference>
<dbReference type="CDD" id="cd06850">
    <property type="entry name" value="biotinyl_domain"/>
    <property type="match status" value="1"/>
</dbReference>
<dbReference type="PANTHER" id="PTHR45266:SF3">
    <property type="entry name" value="OXALOACETATE DECARBOXYLASE ALPHA CHAIN"/>
    <property type="match status" value="1"/>
</dbReference>
<keyword evidence="6" id="KW-0436">Ligase</keyword>
<dbReference type="InterPro" id="IPR011053">
    <property type="entry name" value="Single_hybrid_motif"/>
</dbReference>
<dbReference type="EMBL" id="JBHSOZ010000003">
    <property type="protein sequence ID" value="MFC5711975.1"/>
    <property type="molecule type" value="Genomic_DNA"/>
</dbReference>
<feature type="domain" description="Lipoyl-binding" evidence="5">
    <location>
        <begin position="81"/>
        <end position="157"/>
    </location>
</feature>
<dbReference type="SUPFAM" id="SSF51230">
    <property type="entry name" value="Single hybrid motif"/>
    <property type="match status" value="1"/>
</dbReference>
<keyword evidence="2 3" id="KW-0092">Biotin</keyword>
<feature type="compositionally biased region" description="Basic and acidic residues" evidence="4">
    <location>
        <begin position="68"/>
        <end position="83"/>
    </location>
</feature>
<evidence type="ECO:0000259" key="5">
    <source>
        <dbReference type="PROSITE" id="PS50968"/>
    </source>
</evidence>
<comment type="caution">
    <text evidence="6">The sequence shown here is derived from an EMBL/GenBank/DDBJ whole genome shotgun (WGS) entry which is preliminary data.</text>
</comment>
<keyword evidence="3" id="KW-0444">Lipid biosynthesis</keyword>
<comment type="function">
    <text evidence="3">This protein is a component of the acetyl coenzyme A carboxylase complex; first, biotin carboxylase catalyzes the carboxylation of the carrier protein and then the transcarboxylase transfers the carboxyl group to form malonyl-CoA.</text>
</comment>
<evidence type="ECO:0000256" key="1">
    <source>
        <dbReference type="ARBA" id="ARBA00017562"/>
    </source>
</evidence>
<evidence type="ECO:0000313" key="6">
    <source>
        <dbReference type="EMBL" id="MFC5711975.1"/>
    </source>
</evidence>
<evidence type="ECO:0000256" key="4">
    <source>
        <dbReference type="SAM" id="MobiDB-lite"/>
    </source>
</evidence>
<dbReference type="PRINTS" id="PR01071">
    <property type="entry name" value="ACOABIOTINCC"/>
</dbReference>
<feature type="region of interest" description="Disordered" evidence="4">
    <location>
        <begin position="43"/>
        <end position="107"/>
    </location>
</feature>
<dbReference type="NCBIfam" id="TIGR00531">
    <property type="entry name" value="BCCP"/>
    <property type="match status" value="1"/>
</dbReference>
<keyword evidence="3" id="KW-0276">Fatty acid metabolism</keyword>
<evidence type="ECO:0000256" key="3">
    <source>
        <dbReference type="RuleBase" id="RU364072"/>
    </source>
</evidence>
<protein>
    <recommendedName>
        <fullName evidence="1 3">Biotin carboxyl carrier protein of acetyl-CoA carboxylase</fullName>
    </recommendedName>
</protein>
<feature type="compositionally biased region" description="Polar residues" evidence="4">
    <location>
        <begin position="97"/>
        <end position="107"/>
    </location>
</feature>
<dbReference type="InterPro" id="IPR001249">
    <property type="entry name" value="AcCoA_biotinCC"/>
</dbReference>
<dbReference type="Pfam" id="PF00364">
    <property type="entry name" value="Biotin_lipoyl"/>
    <property type="match status" value="1"/>
</dbReference>
<evidence type="ECO:0000313" key="7">
    <source>
        <dbReference type="Proteomes" id="UP001596142"/>
    </source>
</evidence>
<accession>A0ABW0YHU8</accession>
<sequence length="157" mass="17521">MFTVEDLKTMIKELEESPIENFQFENSEVKLIINKGNKERASVSVKELNNDSVKNELEHGSQPSEDPENTKNDNTEETVKEKTIVSPMVGKFYSSPDPDTSSYVNTGDQVTPESVVCVVEAMKLFNEVEAGIEGEIEEVLVSDGDIVEYGQPLFKVK</sequence>
<keyword evidence="7" id="KW-1185">Reference proteome</keyword>
<keyword evidence="3" id="KW-0443">Lipid metabolism</keyword>
<dbReference type="PROSITE" id="PS50968">
    <property type="entry name" value="BIOTINYL_LIPOYL"/>
    <property type="match status" value="1"/>
</dbReference>
<dbReference type="InterPro" id="IPR000089">
    <property type="entry name" value="Biotin_lipoyl"/>
</dbReference>